<accession>A0AC60VYT4</accession>
<protein>
    <submittedName>
        <fullName evidence="1">DUF4443 domain-containing protein</fullName>
    </submittedName>
</protein>
<evidence type="ECO:0000313" key="2">
    <source>
        <dbReference type="Proteomes" id="UP000559653"/>
    </source>
</evidence>
<reference evidence="1 2" key="1">
    <citation type="journal article" date="2020" name="Appl. Environ. Microbiol.">
        <title>Genomic Characteristics of a Novel Species of Ammonia-Oxidizing Archaea from the Jiulong River Estuary.</title>
        <authorList>
            <person name="Zou D."/>
            <person name="Wan R."/>
            <person name="Han L."/>
            <person name="Xu M.N."/>
            <person name="Liu Y."/>
            <person name="Liu H."/>
            <person name="Kao S.J."/>
            <person name="Li M."/>
        </authorList>
    </citation>
    <scope>NUCLEOTIDE SEQUENCE [LARGE SCALE GENOMIC DNA]</scope>
    <source>
        <strain evidence="1">W1bin1</strain>
    </source>
</reference>
<proteinExistence type="predicted"/>
<comment type="caution">
    <text evidence="1">The sequence shown here is derived from an EMBL/GenBank/DDBJ whole genome shotgun (WGS) entry which is preliminary data.</text>
</comment>
<organism evidence="1 2">
    <name type="scientific">Candidatus Nitrosomaritimum aestuariumsis</name>
    <dbReference type="NCBI Taxonomy" id="3342354"/>
    <lineage>
        <taxon>Archaea</taxon>
        <taxon>Nitrososphaerota</taxon>
        <taxon>Nitrososphaeria</taxon>
        <taxon>Nitrosopumilales</taxon>
        <taxon>Nitrosopumilaceae</taxon>
        <taxon>Candidatus Nitrosomaritimum</taxon>
    </lineage>
</organism>
<sequence>MRQQIQILQNIVSRKGSSKILTFSIPHVFKALQLLYQDKFVSRSKFSQELHLGEGAIKTLILHLKDAKMVDTTKSGTYLTPKGRKFCENLSNAIPSECSLTRCKIASEKYNHAIILKNYSYAIKTGLEQRDFAILYGSSGCITLIYKNDGFVFPGENLDCLADDQNTRKKILENLCPEQNDVIIITSSNDPFVSEVSAKNSALWTLATG</sequence>
<evidence type="ECO:0000313" key="1">
    <source>
        <dbReference type="EMBL" id="MBA4452608.1"/>
    </source>
</evidence>
<gene>
    <name evidence="1" type="ORF">H2B03_05500</name>
</gene>
<name>A0AC60VYT4_9ARCH</name>
<dbReference type="EMBL" id="JACEMZ010000033">
    <property type="protein sequence ID" value="MBA4452608.1"/>
    <property type="molecule type" value="Genomic_DNA"/>
</dbReference>
<dbReference type="Proteomes" id="UP000559653">
    <property type="component" value="Unassembled WGS sequence"/>
</dbReference>